<evidence type="ECO:0000259" key="1">
    <source>
        <dbReference type="PROSITE" id="PS50164"/>
    </source>
</evidence>
<accession>A0A2M8KD93</accession>
<sequence length="27" mass="3325">MYFIYVLKSIKDGQLYVGYTNNLRRRL</sequence>
<dbReference type="InterPro" id="IPR035901">
    <property type="entry name" value="GIY-YIG_endonuc_sf"/>
</dbReference>
<evidence type="ECO:0000313" key="2">
    <source>
        <dbReference type="EMBL" id="PJE57876.1"/>
    </source>
</evidence>
<proteinExistence type="predicted"/>
<gene>
    <name evidence="2" type="ORF">COU81_03725</name>
</gene>
<dbReference type="Proteomes" id="UP000231450">
    <property type="component" value="Unassembled WGS sequence"/>
</dbReference>
<protein>
    <recommendedName>
        <fullName evidence="1">GIY-YIG domain-containing protein</fullName>
    </recommendedName>
</protein>
<reference evidence="3" key="1">
    <citation type="submission" date="2017-09" db="EMBL/GenBank/DDBJ databases">
        <title>Depth-based differentiation of microbial function through sediment-hosted aquifers and enrichment of novel symbionts in the deep terrestrial subsurface.</title>
        <authorList>
            <person name="Probst A.J."/>
            <person name="Ladd B."/>
            <person name="Jarett J.K."/>
            <person name="Geller-Mcgrath D.E."/>
            <person name="Sieber C.M.K."/>
            <person name="Emerson J.B."/>
            <person name="Anantharaman K."/>
            <person name="Thomas B.C."/>
            <person name="Malmstrom R."/>
            <person name="Stieglmeier M."/>
            <person name="Klingl A."/>
            <person name="Woyke T."/>
            <person name="Ryan C.M."/>
            <person name="Banfield J.F."/>
        </authorList>
    </citation>
    <scope>NUCLEOTIDE SEQUENCE [LARGE SCALE GENOMIC DNA]</scope>
</reference>
<dbReference type="Pfam" id="PF01541">
    <property type="entry name" value="GIY-YIG"/>
    <property type="match status" value="1"/>
</dbReference>
<organism evidence="2 3">
    <name type="scientific">Candidatus Portnoybacteria bacterium CG10_big_fil_rev_8_21_14_0_10_36_7</name>
    <dbReference type="NCBI Taxonomy" id="1974812"/>
    <lineage>
        <taxon>Bacteria</taxon>
        <taxon>Candidatus Portnoyibacteriota</taxon>
    </lineage>
</organism>
<feature type="domain" description="GIY-YIG" evidence="1">
    <location>
        <begin position="1"/>
        <end position="27"/>
    </location>
</feature>
<evidence type="ECO:0000313" key="3">
    <source>
        <dbReference type="Proteomes" id="UP000231450"/>
    </source>
</evidence>
<name>A0A2M8KD93_9BACT</name>
<dbReference type="EMBL" id="PFDW01000074">
    <property type="protein sequence ID" value="PJE57876.1"/>
    <property type="molecule type" value="Genomic_DNA"/>
</dbReference>
<dbReference type="InterPro" id="IPR000305">
    <property type="entry name" value="GIY-YIG_endonuc"/>
</dbReference>
<comment type="caution">
    <text evidence="2">The sequence shown here is derived from an EMBL/GenBank/DDBJ whole genome shotgun (WGS) entry which is preliminary data.</text>
</comment>
<dbReference type="AlphaFoldDB" id="A0A2M8KD93"/>
<dbReference type="SUPFAM" id="SSF82771">
    <property type="entry name" value="GIY-YIG endonuclease"/>
    <property type="match status" value="1"/>
</dbReference>
<dbReference type="PROSITE" id="PS50164">
    <property type="entry name" value="GIY_YIG"/>
    <property type="match status" value="1"/>
</dbReference>
<dbReference type="Gene3D" id="3.40.1440.10">
    <property type="entry name" value="GIY-YIG endonuclease"/>
    <property type="match status" value="1"/>
</dbReference>